<keyword evidence="4" id="KW-1185">Reference proteome</keyword>
<sequence length="155" mass="17222">MLKNMVLQLLFSYSVEVGLPSEDKDNFGGGEVATPTEGIDKPLSEVPRELGKRDLVIPYYMPMCCVSPDSIVSSEVFSPLHQGKRDVMEAMDEVKERFDEAMNCGAKVSRLLEVGKFPHQTSTPQVLRCGCICLFEEIQARQAVERLNIGGEPIK</sequence>
<gene>
    <name evidence="3" type="ORF">GUJ93_ZPchr0002g25889</name>
</gene>
<evidence type="ECO:0000313" key="3">
    <source>
        <dbReference type="EMBL" id="KAG8059855.1"/>
    </source>
</evidence>
<dbReference type="EMBL" id="JAAALK010000287">
    <property type="protein sequence ID" value="KAG8059855.1"/>
    <property type="molecule type" value="Genomic_DNA"/>
</dbReference>
<feature type="domain" description="DUF632" evidence="2">
    <location>
        <begin position="88"/>
        <end position="122"/>
    </location>
</feature>
<feature type="signal peptide" evidence="1">
    <location>
        <begin position="1"/>
        <end position="20"/>
    </location>
</feature>
<dbReference type="InterPro" id="IPR006867">
    <property type="entry name" value="DUF632"/>
</dbReference>
<organism evidence="3 4">
    <name type="scientific">Zizania palustris</name>
    <name type="common">Northern wild rice</name>
    <dbReference type="NCBI Taxonomy" id="103762"/>
    <lineage>
        <taxon>Eukaryota</taxon>
        <taxon>Viridiplantae</taxon>
        <taxon>Streptophyta</taxon>
        <taxon>Embryophyta</taxon>
        <taxon>Tracheophyta</taxon>
        <taxon>Spermatophyta</taxon>
        <taxon>Magnoliopsida</taxon>
        <taxon>Liliopsida</taxon>
        <taxon>Poales</taxon>
        <taxon>Poaceae</taxon>
        <taxon>BOP clade</taxon>
        <taxon>Oryzoideae</taxon>
        <taxon>Oryzeae</taxon>
        <taxon>Zizaniinae</taxon>
        <taxon>Zizania</taxon>
    </lineage>
</organism>
<feature type="chain" id="PRO_5035226582" description="DUF632 domain-containing protein" evidence="1">
    <location>
        <begin position="21"/>
        <end position="155"/>
    </location>
</feature>
<proteinExistence type="predicted"/>
<comment type="caution">
    <text evidence="3">The sequence shown here is derived from an EMBL/GenBank/DDBJ whole genome shotgun (WGS) entry which is preliminary data.</text>
</comment>
<reference evidence="3" key="2">
    <citation type="submission" date="2021-02" db="EMBL/GenBank/DDBJ databases">
        <authorList>
            <person name="Kimball J.A."/>
            <person name="Haas M.W."/>
            <person name="Macchietto M."/>
            <person name="Kono T."/>
            <person name="Duquette J."/>
            <person name="Shao M."/>
        </authorList>
    </citation>
    <scope>NUCLEOTIDE SEQUENCE</scope>
    <source>
        <tissue evidence="3">Fresh leaf tissue</tissue>
    </source>
</reference>
<reference evidence="3" key="1">
    <citation type="journal article" date="2021" name="bioRxiv">
        <title>Whole Genome Assembly and Annotation of Northern Wild Rice, Zizania palustris L., Supports a Whole Genome Duplication in the Zizania Genus.</title>
        <authorList>
            <person name="Haas M."/>
            <person name="Kono T."/>
            <person name="Macchietto M."/>
            <person name="Millas R."/>
            <person name="McGilp L."/>
            <person name="Shao M."/>
            <person name="Duquette J."/>
            <person name="Hirsch C.N."/>
            <person name="Kimball J."/>
        </authorList>
    </citation>
    <scope>NUCLEOTIDE SEQUENCE</scope>
    <source>
        <tissue evidence="3">Fresh leaf tissue</tissue>
    </source>
</reference>
<name>A0A8J5RHQ2_ZIZPA</name>
<evidence type="ECO:0000259" key="2">
    <source>
        <dbReference type="Pfam" id="PF04782"/>
    </source>
</evidence>
<accession>A0A8J5RHQ2</accession>
<keyword evidence="1" id="KW-0732">Signal</keyword>
<protein>
    <recommendedName>
        <fullName evidence="2">DUF632 domain-containing protein</fullName>
    </recommendedName>
</protein>
<dbReference type="Pfam" id="PF04782">
    <property type="entry name" value="DUF632"/>
    <property type="match status" value="1"/>
</dbReference>
<evidence type="ECO:0000256" key="1">
    <source>
        <dbReference type="SAM" id="SignalP"/>
    </source>
</evidence>
<dbReference type="Proteomes" id="UP000729402">
    <property type="component" value="Unassembled WGS sequence"/>
</dbReference>
<dbReference type="AlphaFoldDB" id="A0A8J5RHQ2"/>
<evidence type="ECO:0000313" key="4">
    <source>
        <dbReference type="Proteomes" id="UP000729402"/>
    </source>
</evidence>